<dbReference type="RefSeq" id="WP_263791826.1">
    <property type="nucleotide sequence ID" value="NZ_JBEPMC010000025.1"/>
</dbReference>
<protein>
    <recommendedName>
        <fullName evidence="4">Nodulation protein NopC</fullName>
    </recommendedName>
</protein>
<reference evidence="2 3" key="1">
    <citation type="submission" date="2024-06" db="EMBL/GenBank/DDBJ databases">
        <title>Genomic Encyclopedia of Type Strains, Phase IV (KMG-IV): sequencing the most valuable type-strain genomes for metagenomic binning, comparative biology and taxonomic classification.</title>
        <authorList>
            <person name="Goeker M."/>
        </authorList>
    </citation>
    <scope>NUCLEOTIDE SEQUENCE [LARGE SCALE GENOMIC DNA]</scope>
    <source>
        <strain evidence="2 3">DSM 100022</strain>
    </source>
</reference>
<gene>
    <name evidence="2" type="ORF">ABID19_006907</name>
</gene>
<feature type="compositionally biased region" description="Basic and acidic residues" evidence="1">
    <location>
        <begin position="40"/>
        <end position="53"/>
    </location>
</feature>
<evidence type="ECO:0000313" key="2">
    <source>
        <dbReference type="EMBL" id="MET3583841.1"/>
    </source>
</evidence>
<dbReference type="Proteomes" id="UP001549204">
    <property type="component" value="Unassembled WGS sequence"/>
</dbReference>
<proteinExistence type="predicted"/>
<accession>A0ABV2GZX6</accession>
<sequence length="100" mass="9945">MIGIGGVGGIGVSLARTGHGGAHGPRQDAPAEHSSQSKPGDTRGHGASGHEDGAAVSGNDWQGAAQKEAFDAALRSVAIQIVNDSMGDLDDALEETEEGA</sequence>
<name>A0ABV2GZX6_9HYPH</name>
<dbReference type="EMBL" id="JBEPMC010000025">
    <property type="protein sequence ID" value="MET3583841.1"/>
    <property type="molecule type" value="Genomic_DNA"/>
</dbReference>
<evidence type="ECO:0000256" key="1">
    <source>
        <dbReference type="SAM" id="MobiDB-lite"/>
    </source>
</evidence>
<comment type="caution">
    <text evidence="2">The sequence shown here is derived from an EMBL/GenBank/DDBJ whole genome shotgun (WGS) entry which is preliminary data.</text>
</comment>
<evidence type="ECO:0000313" key="3">
    <source>
        <dbReference type="Proteomes" id="UP001549204"/>
    </source>
</evidence>
<evidence type="ECO:0008006" key="4">
    <source>
        <dbReference type="Google" id="ProtNLM"/>
    </source>
</evidence>
<feature type="region of interest" description="Disordered" evidence="1">
    <location>
        <begin position="13"/>
        <end position="63"/>
    </location>
</feature>
<keyword evidence="3" id="KW-1185">Reference proteome</keyword>
<organism evidence="2 3">
    <name type="scientific">Mesorhizobium robiniae</name>
    <dbReference type="NCBI Taxonomy" id="559315"/>
    <lineage>
        <taxon>Bacteria</taxon>
        <taxon>Pseudomonadati</taxon>
        <taxon>Pseudomonadota</taxon>
        <taxon>Alphaproteobacteria</taxon>
        <taxon>Hyphomicrobiales</taxon>
        <taxon>Phyllobacteriaceae</taxon>
        <taxon>Mesorhizobium</taxon>
    </lineage>
</organism>